<evidence type="ECO:0000259" key="10">
    <source>
        <dbReference type="SMART" id="SM00831"/>
    </source>
</evidence>
<gene>
    <name evidence="11" type="ORF">O181_027040</name>
</gene>
<evidence type="ECO:0000256" key="1">
    <source>
        <dbReference type="ARBA" id="ARBA00004651"/>
    </source>
</evidence>
<keyword evidence="3 9" id="KW-0812">Transmembrane</keyword>
<keyword evidence="7 9" id="KW-1133">Transmembrane helix</keyword>
<keyword evidence="5" id="KW-0067">ATP-binding</keyword>
<reference evidence="11" key="1">
    <citation type="submission" date="2021-03" db="EMBL/GenBank/DDBJ databases">
        <title>Draft genome sequence of rust myrtle Austropuccinia psidii MF-1, a brazilian biotype.</title>
        <authorList>
            <person name="Quecine M.C."/>
            <person name="Pachon D.M.R."/>
            <person name="Bonatelli M.L."/>
            <person name="Correr F.H."/>
            <person name="Franceschini L.M."/>
            <person name="Leite T.F."/>
            <person name="Margarido G.R.A."/>
            <person name="Almeida C.A."/>
            <person name="Ferrarezi J.A."/>
            <person name="Labate C.A."/>
        </authorList>
    </citation>
    <scope>NUCLEOTIDE SEQUENCE</scope>
    <source>
        <strain evidence="11">MF-1</strain>
    </source>
</reference>
<name>A0A9Q3CQK6_9BASI</name>
<evidence type="ECO:0000256" key="5">
    <source>
        <dbReference type="ARBA" id="ARBA00022840"/>
    </source>
</evidence>
<dbReference type="SUPFAM" id="SSF81665">
    <property type="entry name" value="Calcium ATPase, transmembrane domain M"/>
    <property type="match status" value="2"/>
</dbReference>
<protein>
    <recommendedName>
        <fullName evidence="10">Cation-transporting P-type ATPase N-terminal domain-containing protein</fullName>
    </recommendedName>
</protein>
<dbReference type="InterPro" id="IPR023298">
    <property type="entry name" value="ATPase_P-typ_TM_dom_sf"/>
</dbReference>
<feature type="transmembrane region" description="Helical" evidence="9">
    <location>
        <begin position="415"/>
        <end position="438"/>
    </location>
</feature>
<dbReference type="Gene3D" id="3.40.1110.10">
    <property type="entry name" value="Calcium-transporting ATPase, cytoplasmic domain N"/>
    <property type="match status" value="1"/>
</dbReference>
<evidence type="ECO:0000256" key="8">
    <source>
        <dbReference type="ARBA" id="ARBA00023136"/>
    </source>
</evidence>
<feature type="transmembrane region" description="Helical" evidence="9">
    <location>
        <begin position="1335"/>
        <end position="1355"/>
    </location>
</feature>
<dbReference type="Proteomes" id="UP000765509">
    <property type="component" value="Unassembled WGS sequence"/>
</dbReference>
<feature type="transmembrane region" description="Helical" evidence="9">
    <location>
        <begin position="1367"/>
        <end position="1386"/>
    </location>
</feature>
<dbReference type="SFLD" id="SFLDG00002">
    <property type="entry name" value="C1.7:_P-type_atpase_like"/>
    <property type="match status" value="1"/>
</dbReference>
<proteinExistence type="predicted"/>
<evidence type="ECO:0000313" key="11">
    <source>
        <dbReference type="EMBL" id="MBW0487325.1"/>
    </source>
</evidence>
<dbReference type="GO" id="GO:0016887">
    <property type="term" value="F:ATP hydrolysis activity"/>
    <property type="evidence" value="ECO:0007669"/>
    <property type="project" value="InterPro"/>
</dbReference>
<dbReference type="InterPro" id="IPR023299">
    <property type="entry name" value="ATPase_P-typ_cyto_dom_N"/>
</dbReference>
<dbReference type="InterPro" id="IPR001757">
    <property type="entry name" value="P_typ_ATPase"/>
</dbReference>
<feature type="transmembrane region" description="Helical" evidence="9">
    <location>
        <begin position="1120"/>
        <end position="1142"/>
    </location>
</feature>
<dbReference type="SUPFAM" id="SSF56784">
    <property type="entry name" value="HAD-like"/>
    <property type="match status" value="1"/>
</dbReference>
<dbReference type="PROSITE" id="PS00154">
    <property type="entry name" value="ATPASE_E1_E2"/>
    <property type="match status" value="1"/>
</dbReference>
<keyword evidence="12" id="KW-1185">Reference proteome</keyword>
<comment type="caution">
    <text evidence="11">The sequence shown here is derived from an EMBL/GenBank/DDBJ whole genome shotgun (WGS) entry which is preliminary data.</text>
</comment>
<dbReference type="SUPFAM" id="SSF81653">
    <property type="entry name" value="Calcium ATPase, transduction domain A"/>
    <property type="match status" value="1"/>
</dbReference>
<dbReference type="GO" id="GO:0036376">
    <property type="term" value="P:sodium ion export across plasma membrane"/>
    <property type="evidence" value="ECO:0007669"/>
    <property type="project" value="TreeGrafter"/>
</dbReference>
<feature type="domain" description="Cation-transporting P-type ATPase N-terminal" evidence="10">
    <location>
        <begin position="358"/>
        <end position="439"/>
    </location>
</feature>
<dbReference type="GO" id="GO:0030007">
    <property type="term" value="P:intracellular potassium ion homeostasis"/>
    <property type="evidence" value="ECO:0007669"/>
    <property type="project" value="TreeGrafter"/>
</dbReference>
<evidence type="ECO:0000256" key="2">
    <source>
        <dbReference type="ARBA" id="ARBA00022475"/>
    </source>
</evidence>
<dbReference type="GO" id="GO:0005391">
    <property type="term" value="F:P-type sodium:potassium-exchanging transporter activity"/>
    <property type="evidence" value="ECO:0007669"/>
    <property type="project" value="TreeGrafter"/>
</dbReference>
<evidence type="ECO:0000256" key="6">
    <source>
        <dbReference type="ARBA" id="ARBA00022967"/>
    </source>
</evidence>
<comment type="subcellular location">
    <subcellularLocation>
        <location evidence="1">Cell membrane</location>
        <topology evidence="1">Multi-pass membrane protein</topology>
    </subcellularLocation>
</comment>
<dbReference type="FunFam" id="3.40.1110.10:FF:000061">
    <property type="entry name" value="Potassium-transporting ATPase alpha chain 1"/>
    <property type="match status" value="1"/>
</dbReference>
<dbReference type="InterPro" id="IPR018303">
    <property type="entry name" value="ATPase_P-typ_P_site"/>
</dbReference>
<dbReference type="SFLD" id="SFLDS00003">
    <property type="entry name" value="Haloacid_Dehalogenase"/>
    <property type="match status" value="1"/>
</dbReference>
<dbReference type="Gene3D" id="2.70.150.10">
    <property type="entry name" value="Calcium-transporting ATPase, cytoplasmic transduction domain A"/>
    <property type="match status" value="1"/>
</dbReference>
<sequence length="1428" mass="156697">MSTVNVTAGCDLPSSLFDHISISPNSAVGLLTLTLSCPAHTRGTGDWHWLLASLPPCDSQSDAAAQACSSSSFCFGRCLPLGSREQGAGTGLIDLSFSQSQTHTSYSAVRWQWQWHTWAATVLLLFDRVASAVQNQHSRTVAAHSRNHCQFGSHTKLGSGSLSHWLIGSSSWPYLHSCFWRGSSVFLPSPLAVHSHSGPHHIVTSSSVQHPSSSFQLLLQINLEFSIHPVFSLTCHTLRIVSSLDLGSHLVPSIHLGCLQTWLFQAHPHTHFYEKPASEPTTTPINPNMPLSSPTAGISFADEKRPLSGLQPTLEHKRDLALRRELTQDEKELANAGYEQLEAKKKAQASESQAADITEHKLSPLKVAETFGTPINMAQPSSGPGLSPAEAQSRLARDGLNQLTPPKKKSALRKYFDSLLSLFNVLLILAGVLEYVLLAIDFENNKANEYLGAILIAVAFLNAFIEWFQGQKADAILSSFLSMMPPSCKVVRGGEINSIPAQELVKGDIVFIKMGDKVPADLLLFAATDIKVDNSSLTGESEPQERKCVHEGEPVRAVEARNLLFNSTLVVSGEGFGIVVRTGDHTFIGQIAGLTGGEADNKSPLAMEIDHFVKIISFIAIITAIIFFGVGIGTTYKGKIASTVTFAVSVLVAWVPEGLPATVTLLLSIAAKRMAKANVLVKDLQGVETLGALTMLATDKTGTLTRNQMTVTAMWTNMKILSAFESHNDDAQVQTFTKQDPGVIELLEICTLCSKVKFDKTDVPFDRREILGDATESGLTRFAGKNLDYDQVREKYPEVYSIPFNSTAKWALVVVSKPHSNGDLTLYLKGAPERVLDRCTHTLVNGEPVPLSEQIKHEYGEAYQYMASRGHRVIACAQLLLPSSEFPKDFAFSKEANNCPTDKLCFVGLISLEDPPKHGVREAIGKLRSAGIKVVMVTGDHPLTAEAIARKINLVIGHTKESLSKATGRPVEEIHEDEVDAAVVHGDAIDSLQGWEWDNILNKNEIVFARTSPKHKLEIVKRAQALGHICGVTGDGVNDSPALKKADLGIAMNISGSDVSKEAANMILLDDNFASVVEGVKEGRLIFTNLKRSIQYTVTHSVPEVIPQLLYVIVPIPLPLSAILILVIDLGFELFAALSFAWDRPESSELLMTTMPRKPVTARTINSLKRKALRRTKTKQLDVEASDLQANPTNKIRNLFENLKKPFSKWWWDDLFEQTDGETLVDASLLSYSYLQVGVIETIGCMVTYFVIFYYHHFTPRDLQIAQQNGVFFKDNSPPYTNLKGRVIDSTDQTEALAQAQGMFYMSIFIMQCFNMFAVKARLKFPFGKAVVGNIWNFVGALAGTILAVFIIYVPPLRTVFGASYKTLPLFWLIPMGFGVVILLWASGRVLVLRKQLQGANVKPPKGLMMHPTKRTMSIHSTMKRLGC</sequence>
<dbReference type="SUPFAM" id="SSF81660">
    <property type="entry name" value="Metal cation-transporting ATPase, ATP-binding domain N"/>
    <property type="match status" value="1"/>
</dbReference>
<accession>A0A9Q3CQK6</accession>
<feature type="transmembrane region" description="Helical" evidence="9">
    <location>
        <begin position="644"/>
        <end position="667"/>
    </location>
</feature>
<feature type="transmembrane region" description="Helical" evidence="9">
    <location>
        <begin position="1234"/>
        <end position="1255"/>
    </location>
</feature>
<dbReference type="SFLD" id="SFLDF00027">
    <property type="entry name" value="p-type_atpase"/>
    <property type="match status" value="1"/>
</dbReference>
<dbReference type="InterPro" id="IPR004014">
    <property type="entry name" value="ATPase_P-typ_cation-transptr_N"/>
</dbReference>
<dbReference type="GO" id="GO:1902600">
    <property type="term" value="P:proton transmembrane transport"/>
    <property type="evidence" value="ECO:0007669"/>
    <property type="project" value="TreeGrafter"/>
</dbReference>
<dbReference type="Pfam" id="PF00122">
    <property type="entry name" value="E1-E2_ATPase"/>
    <property type="match status" value="1"/>
</dbReference>
<dbReference type="GO" id="GO:0006883">
    <property type="term" value="P:intracellular sodium ion homeostasis"/>
    <property type="evidence" value="ECO:0007669"/>
    <property type="project" value="TreeGrafter"/>
</dbReference>
<dbReference type="PRINTS" id="PR00119">
    <property type="entry name" value="CATATPASE"/>
</dbReference>
<dbReference type="GO" id="GO:1990573">
    <property type="term" value="P:potassium ion import across plasma membrane"/>
    <property type="evidence" value="ECO:0007669"/>
    <property type="project" value="TreeGrafter"/>
</dbReference>
<dbReference type="EMBL" id="AVOT02009079">
    <property type="protein sequence ID" value="MBW0487325.1"/>
    <property type="molecule type" value="Genomic_DNA"/>
</dbReference>
<dbReference type="InterPro" id="IPR044492">
    <property type="entry name" value="P_typ_ATPase_HD_dom"/>
</dbReference>
<dbReference type="Gene3D" id="1.20.1110.10">
    <property type="entry name" value="Calcium-transporting ATPase, transmembrane domain"/>
    <property type="match status" value="2"/>
</dbReference>
<keyword evidence="8 9" id="KW-0472">Membrane</keyword>
<dbReference type="InterPro" id="IPR036412">
    <property type="entry name" value="HAD-like_sf"/>
</dbReference>
<dbReference type="InterPro" id="IPR008250">
    <property type="entry name" value="ATPase_P-typ_transduc_dom_A_sf"/>
</dbReference>
<dbReference type="GO" id="GO:0005524">
    <property type="term" value="F:ATP binding"/>
    <property type="evidence" value="ECO:0007669"/>
    <property type="project" value="UniProtKB-KW"/>
</dbReference>
<dbReference type="GO" id="GO:0005886">
    <property type="term" value="C:plasma membrane"/>
    <property type="evidence" value="ECO:0007669"/>
    <property type="project" value="UniProtKB-SubCell"/>
</dbReference>
<feature type="transmembrane region" description="Helical" evidence="9">
    <location>
        <begin position="612"/>
        <end position="632"/>
    </location>
</feature>
<evidence type="ECO:0000256" key="7">
    <source>
        <dbReference type="ARBA" id="ARBA00022989"/>
    </source>
</evidence>
<evidence type="ECO:0000256" key="4">
    <source>
        <dbReference type="ARBA" id="ARBA00022741"/>
    </source>
</evidence>
<dbReference type="Pfam" id="PF00689">
    <property type="entry name" value="Cation_ATPase_C"/>
    <property type="match status" value="1"/>
</dbReference>
<dbReference type="OrthoDB" id="158672at2759"/>
<dbReference type="Pfam" id="PF00690">
    <property type="entry name" value="Cation_ATPase_N"/>
    <property type="match status" value="1"/>
</dbReference>
<keyword evidence="2" id="KW-1003">Cell membrane</keyword>
<dbReference type="FunFam" id="3.40.50.1000:FF:000083">
    <property type="entry name" value="Sodium/potassium-transporting ATPase subunit alpha"/>
    <property type="match status" value="1"/>
</dbReference>
<dbReference type="SMART" id="SM00831">
    <property type="entry name" value="Cation_ATPase_N"/>
    <property type="match status" value="1"/>
</dbReference>
<dbReference type="InterPro" id="IPR006068">
    <property type="entry name" value="ATPase_P-typ_cation-transptr_C"/>
</dbReference>
<dbReference type="Gene3D" id="3.40.50.1000">
    <property type="entry name" value="HAD superfamily/HAD-like"/>
    <property type="match status" value="1"/>
</dbReference>
<dbReference type="PRINTS" id="PR00121">
    <property type="entry name" value="NAKATPASE"/>
</dbReference>
<evidence type="ECO:0000256" key="9">
    <source>
        <dbReference type="SAM" id="Phobius"/>
    </source>
</evidence>
<keyword evidence="4" id="KW-0547">Nucleotide-binding</keyword>
<dbReference type="Pfam" id="PF13246">
    <property type="entry name" value="Cation_ATPase"/>
    <property type="match status" value="1"/>
</dbReference>
<dbReference type="InterPro" id="IPR050510">
    <property type="entry name" value="Cation_transp_ATPase_P-type"/>
</dbReference>
<dbReference type="PANTHER" id="PTHR43294:SF21">
    <property type="entry name" value="CATION TRANSPORTING ATPASE"/>
    <property type="match status" value="1"/>
</dbReference>
<feature type="transmembrane region" description="Helical" evidence="9">
    <location>
        <begin position="450"/>
        <end position="468"/>
    </location>
</feature>
<dbReference type="NCBIfam" id="TIGR01494">
    <property type="entry name" value="ATPase_P-type"/>
    <property type="match status" value="2"/>
</dbReference>
<dbReference type="PANTHER" id="PTHR43294">
    <property type="entry name" value="SODIUM/POTASSIUM-TRANSPORTING ATPASE SUBUNIT ALPHA"/>
    <property type="match status" value="1"/>
</dbReference>
<keyword evidence="6" id="KW-1278">Translocase</keyword>
<evidence type="ECO:0000256" key="3">
    <source>
        <dbReference type="ARBA" id="ARBA00022692"/>
    </source>
</evidence>
<organism evidence="11 12">
    <name type="scientific">Austropuccinia psidii MF-1</name>
    <dbReference type="NCBI Taxonomy" id="1389203"/>
    <lineage>
        <taxon>Eukaryota</taxon>
        <taxon>Fungi</taxon>
        <taxon>Dikarya</taxon>
        <taxon>Basidiomycota</taxon>
        <taxon>Pucciniomycotina</taxon>
        <taxon>Pucciniomycetes</taxon>
        <taxon>Pucciniales</taxon>
        <taxon>Sphaerophragmiaceae</taxon>
        <taxon>Austropuccinia</taxon>
    </lineage>
</organism>
<evidence type="ECO:0000313" key="12">
    <source>
        <dbReference type="Proteomes" id="UP000765509"/>
    </source>
</evidence>
<dbReference type="InterPro" id="IPR059000">
    <property type="entry name" value="ATPase_P-type_domA"/>
</dbReference>
<dbReference type="InterPro" id="IPR023214">
    <property type="entry name" value="HAD_sf"/>
</dbReference>